<gene>
    <name evidence="8" type="ORF">PV327_008823</name>
</gene>
<keyword evidence="9" id="KW-1185">Reference proteome</keyword>
<dbReference type="InterPro" id="IPR041645">
    <property type="entry name" value="ADAMTS_CR_2"/>
</dbReference>
<name>A0AA39FST7_MICHY</name>
<dbReference type="Proteomes" id="UP001168972">
    <property type="component" value="Unassembled WGS sequence"/>
</dbReference>
<comment type="caution">
    <text evidence="8">The sequence shown here is derived from an EMBL/GenBank/DDBJ whole genome shotgun (WGS) entry which is preliminary data.</text>
</comment>
<evidence type="ECO:0000256" key="1">
    <source>
        <dbReference type="ARBA" id="ARBA00022723"/>
    </source>
</evidence>
<dbReference type="GO" id="GO:0016787">
    <property type="term" value="F:hydrolase activity"/>
    <property type="evidence" value="ECO:0007669"/>
    <property type="project" value="UniProtKB-KW"/>
</dbReference>
<evidence type="ECO:0000259" key="7">
    <source>
        <dbReference type="Pfam" id="PF17771"/>
    </source>
</evidence>
<organism evidence="8 9">
    <name type="scientific">Microctonus hyperodae</name>
    <name type="common">Parasitoid wasp</name>
    <dbReference type="NCBI Taxonomy" id="165561"/>
    <lineage>
        <taxon>Eukaryota</taxon>
        <taxon>Metazoa</taxon>
        <taxon>Ecdysozoa</taxon>
        <taxon>Arthropoda</taxon>
        <taxon>Hexapoda</taxon>
        <taxon>Insecta</taxon>
        <taxon>Pterygota</taxon>
        <taxon>Neoptera</taxon>
        <taxon>Endopterygota</taxon>
        <taxon>Hymenoptera</taxon>
        <taxon>Apocrita</taxon>
        <taxon>Ichneumonoidea</taxon>
        <taxon>Braconidae</taxon>
        <taxon>Euphorinae</taxon>
        <taxon>Microctonus</taxon>
    </lineage>
</organism>
<keyword evidence="6" id="KW-0732">Signal</keyword>
<reference evidence="8" key="2">
    <citation type="submission" date="2023-03" db="EMBL/GenBank/DDBJ databases">
        <authorList>
            <person name="Inwood S.N."/>
            <person name="Skelly J.G."/>
            <person name="Guhlin J."/>
            <person name="Harrop T.W.R."/>
            <person name="Goldson S.G."/>
            <person name="Dearden P.K."/>
        </authorList>
    </citation>
    <scope>NUCLEOTIDE SEQUENCE</scope>
    <source>
        <strain evidence="8">Lincoln</strain>
        <tissue evidence="8">Whole body</tissue>
    </source>
</reference>
<dbReference type="Pfam" id="PF17771">
    <property type="entry name" value="ADAMTS_CR_2"/>
    <property type="match status" value="1"/>
</dbReference>
<reference evidence="8" key="1">
    <citation type="journal article" date="2023" name="bioRxiv">
        <title>Scaffold-level genome assemblies of two parasitoid biocontrol wasps reveal the parthenogenesis mechanism and an associated novel virus.</title>
        <authorList>
            <person name="Inwood S."/>
            <person name="Skelly J."/>
            <person name="Guhlin J."/>
            <person name="Harrop T."/>
            <person name="Goldson S."/>
            <person name="Dearden P."/>
        </authorList>
    </citation>
    <scope>NUCLEOTIDE SEQUENCE</scope>
    <source>
        <strain evidence="8">Lincoln</strain>
        <tissue evidence="8">Whole body</tissue>
    </source>
</reference>
<keyword evidence="5" id="KW-0325">Glycoprotein</keyword>
<protein>
    <recommendedName>
        <fullName evidence="7">ADAMTS cysteine-rich domain-containing protein</fullName>
    </recommendedName>
</protein>
<sequence length="260" mass="29705">MASTIELFDAICFILTLLFLMNGAQGEFPKSLNNATDHESSRTSGKAFGVYGTDYYIEGYPLRWDGEGYSLGIMDSTYVVKRENIPFQETLRPFDFINQCEIHFTELISKLPTYLKESSSSYPPDSFDHVFIVTDLSPDIDLLENEERLEWSQNSLHQFRAFFRQNPNRVFLRNKPRSLLPPGPHALITPEAQCRCLGYNYYRKGSTKSSPIIPMSQCTKPLQCNKEGIKLYNAPLWPLDGTPCSNKKVCWEGQCVLPTE</sequence>
<dbReference type="EMBL" id="JAQQBR010000005">
    <property type="protein sequence ID" value="KAK0175038.1"/>
    <property type="molecule type" value="Genomic_DNA"/>
</dbReference>
<keyword evidence="1" id="KW-0479">Metal-binding</keyword>
<evidence type="ECO:0000256" key="2">
    <source>
        <dbReference type="ARBA" id="ARBA00022801"/>
    </source>
</evidence>
<dbReference type="Gene3D" id="3.40.1620.60">
    <property type="match status" value="1"/>
</dbReference>
<evidence type="ECO:0000256" key="6">
    <source>
        <dbReference type="SAM" id="SignalP"/>
    </source>
</evidence>
<dbReference type="GO" id="GO:0046872">
    <property type="term" value="F:metal ion binding"/>
    <property type="evidence" value="ECO:0007669"/>
    <property type="project" value="UniProtKB-KW"/>
</dbReference>
<evidence type="ECO:0000256" key="5">
    <source>
        <dbReference type="ARBA" id="ARBA00023180"/>
    </source>
</evidence>
<evidence type="ECO:0000313" key="9">
    <source>
        <dbReference type="Proteomes" id="UP001168972"/>
    </source>
</evidence>
<evidence type="ECO:0000313" key="8">
    <source>
        <dbReference type="EMBL" id="KAK0175038.1"/>
    </source>
</evidence>
<evidence type="ECO:0000256" key="3">
    <source>
        <dbReference type="ARBA" id="ARBA00022833"/>
    </source>
</evidence>
<keyword evidence="4" id="KW-1015">Disulfide bond</keyword>
<evidence type="ECO:0000256" key="4">
    <source>
        <dbReference type="ARBA" id="ARBA00023157"/>
    </source>
</evidence>
<keyword evidence="3" id="KW-0862">Zinc</keyword>
<feature type="chain" id="PRO_5041415757" description="ADAMTS cysteine-rich domain-containing protein" evidence="6">
    <location>
        <begin position="27"/>
        <end position="260"/>
    </location>
</feature>
<proteinExistence type="predicted"/>
<keyword evidence="2" id="KW-0378">Hydrolase</keyword>
<feature type="signal peptide" evidence="6">
    <location>
        <begin position="1"/>
        <end position="26"/>
    </location>
</feature>
<feature type="domain" description="ADAMTS cysteine-rich" evidence="7">
    <location>
        <begin position="187"/>
        <end position="256"/>
    </location>
</feature>
<dbReference type="AlphaFoldDB" id="A0AA39FST7"/>
<accession>A0AA39FST7</accession>